<keyword evidence="2" id="KW-0328">Glycosyltransferase</keyword>
<dbReference type="GO" id="GO:0016757">
    <property type="term" value="F:glycosyltransferase activity"/>
    <property type="evidence" value="ECO:0007669"/>
    <property type="project" value="UniProtKB-KW"/>
</dbReference>
<dbReference type="Gene3D" id="3.40.50.2000">
    <property type="entry name" value="Glycogen Phosphorylase B"/>
    <property type="match status" value="2"/>
</dbReference>
<dbReference type="Proteomes" id="UP001569414">
    <property type="component" value="Unassembled WGS sequence"/>
</dbReference>
<name>A0ABV4NL18_9GAMM</name>
<accession>A0ABV4NL18</accession>
<proteinExistence type="predicted"/>
<evidence type="ECO:0000259" key="1">
    <source>
        <dbReference type="Pfam" id="PF00534"/>
    </source>
</evidence>
<comment type="caution">
    <text evidence="2">The sequence shown here is derived from an EMBL/GenBank/DDBJ whole genome shotgun (WGS) entry which is preliminary data.</text>
</comment>
<dbReference type="PANTHER" id="PTHR12526">
    <property type="entry name" value="GLYCOSYLTRANSFERASE"/>
    <property type="match status" value="1"/>
</dbReference>
<dbReference type="SUPFAM" id="SSF53756">
    <property type="entry name" value="UDP-Glycosyltransferase/glycogen phosphorylase"/>
    <property type="match status" value="1"/>
</dbReference>
<reference evidence="2 3" key="1">
    <citation type="submission" date="2024-08" db="EMBL/GenBank/DDBJ databases">
        <authorList>
            <person name="Ishaq N."/>
        </authorList>
    </citation>
    <scope>NUCLEOTIDE SEQUENCE [LARGE SCALE GENOMIC DNA]</scope>
    <source>
        <strain evidence="2 3">JCM 30400</strain>
    </source>
</reference>
<evidence type="ECO:0000313" key="3">
    <source>
        <dbReference type="Proteomes" id="UP001569414"/>
    </source>
</evidence>
<dbReference type="Pfam" id="PF00534">
    <property type="entry name" value="Glycos_transf_1"/>
    <property type="match status" value="1"/>
</dbReference>
<feature type="domain" description="Glycosyl transferase family 1" evidence="1">
    <location>
        <begin position="165"/>
        <end position="323"/>
    </location>
</feature>
<dbReference type="InterPro" id="IPR001296">
    <property type="entry name" value="Glyco_trans_1"/>
</dbReference>
<dbReference type="CDD" id="cd03811">
    <property type="entry name" value="GT4_GT28_WabH-like"/>
    <property type="match status" value="1"/>
</dbReference>
<dbReference type="EMBL" id="JBGMEL010000004">
    <property type="protein sequence ID" value="MFA0790093.1"/>
    <property type="molecule type" value="Genomic_DNA"/>
</dbReference>
<gene>
    <name evidence="2" type="ORF">ACCI51_06000</name>
</gene>
<dbReference type="EC" id="2.4.-.-" evidence="2"/>
<keyword evidence="3" id="KW-1185">Reference proteome</keyword>
<evidence type="ECO:0000313" key="2">
    <source>
        <dbReference type="EMBL" id="MFA0790093.1"/>
    </source>
</evidence>
<dbReference type="RefSeq" id="WP_299581491.1">
    <property type="nucleotide sequence ID" value="NZ_JBGMEL010000004.1"/>
</dbReference>
<protein>
    <submittedName>
        <fullName evidence="2">Glycosyltransferase</fullName>
        <ecNumber evidence="2">2.4.-.-</ecNumber>
    </submittedName>
</protein>
<organism evidence="2 3">
    <name type="scientific">Microbulbifer echini</name>
    <dbReference type="NCBI Taxonomy" id="1529067"/>
    <lineage>
        <taxon>Bacteria</taxon>
        <taxon>Pseudomonadati</taxon>
        <taxon>Pseudomonadota</taxon>
        <taxon>Gammaproteobacteria</taxon>
        <taxon>Cellvibrionales</taxon>
        <taxon>Microbulbiferaceae</taxon>
        <taxon>Microbulbifer</taxon>
    </lineage>
</organism>
<sequence length="354" mass="39813">MSSKPIRVAQVLAGAEHGGAENFFVRLVSGLNPRNEINEKAFIRNHDHRVQALRNNEVETEGFKFGGKLDFLGRRIYREALNNWQPDIVMTWMGRATIITPNSKNYLLVSRLGHYYNLKYYRHADYWIGISKGICQHMIDGGIPRERIFHIPNFADETPVSPLPRNSFNTPEDSPLILAAGRLHINKGFDVLLHALVQIPNATLWLAGAGPEEANLKALCHKLGLDQRVRFLGWRNDVTTLMRTADLFVCPSRHEGLGSIVMESWAHRCPIVATNSQGPGEVISDGHSGLITPIDDADALAKAIRSVLDNPELRRSLIENASEVYAKGYSKQFIVDSYIELYETLMHRGRPKLS</sequence>
<keyword evidence="2" id="KW-0808">Transferase</keyword>